<keyword evidence="7 12" id="KW-0256">Endoplasmic reticulum</keyword>
<dbReference type="UniPathway" id="UPA00378"/>
<evidence type="ECO:0000256" key="1">
    <source>
        <dbReference type="ARBA" id="ARBA00004477"/>
    </source>
</evidence>
<dbReference type="PANTHER" id="PTHR12413:SF1">
    <property type="entry name" value="DOLICHYL PYROPHOSPHATE MAN9GLCNAC2 ALPHA-1,3-GLUCOSYLTRANSFERASE"/>
    <property type="match status" value="1"/>
</dbReference>
<evidence type="ECO:0000256" key="3">
    <source>
        <dbReference type="ARBA" id="ARBA00008715"/>
    </source>
</evidence>
<organism evidence="13 14">
    <name type="scientific">Microtus ochrogaster</name>
    <name type="common">Prairie vole</name>
    <dbReference type="NCBI Taxonomy" id="79684"/>
    <lineage>
        <taxon>Eukaryota</taxon>
        <taxon>Metazoa</taxon>
        <taxon>Chordata</taxon>
        <taxon>Craniata</taxon>
        <taxon>Vertebrata</taxon>
        <taxon>Euteleostomi</taxon>
        <taxon>Mammalia</taxon>
        <taxon>Eutheria</taxon>
        <taxon>Euarchontoglires</taxon>
        <taxon>Glires</taxon>
        <taxon>Rodentia</taxon>
        <taxon>Myomorpha</taxon>
        <taxon>Muroidea</taxon>
        <taxon>Cricetidae</taxon>
        <taxon>Arvicolinae</taxon>
        <taxon>Microtus</taxon>
    </lineage>
</organism>
<dbReference type="Proteomes" id="UP000710432">
    <property type="component" value="Unassembled WGS sequence"/>
</dbReference>
<dbReference type="PANTHER" id="PTHR12413">
    <property type="entry name" value="DOLICHYL GLYCOSYLTRANSFERASE"/>
    <property type="match status" value="1"/>
</dbReference>
<comment type="pathway">
    <text evidence="2 12">Protein modification; protein glycosylation.</text>
</comment>
<gene>
    <name evidence="13" type="ORF">LTLLF_125235</name>
</gene>
<comment type="subcellular location">
    <subcellularLocation>
        <location evidence="1 12">Endoplasmic reticulum membrane</location>
        <topology evidence="1 12">Multi-pass membrane protein</topology>
    </subcellularLocation>
</comment>
<comment type="similarity">
    <text evidence="3 12">Belongs to the ALG6/ALG8 glucosyltransferase family.</text>
</comment>
<comment type="caution">
    <text evidence="13">The sequence shown here is derived from an EMBL/GenBank/DDBJ whole genome shotgun (WGS) entry which is preliminary data.</text>
</comment>
<feature type="transmembrane region" description="Helical" evidence="12">
    <location>
        <begin position="104"/>
        <end position="124"/>
    </location>
</feature>
<evidence type="ECO:0000256" key="8">
    <source>
        <dbReference type="ARBA" id="ARBA00022989"/>
    </source>
</evidence>
<dbReference type="GO" id="GO:0042281">
    <property type="term" value="F:dolichyl pyrophosphate Man9GlcNAc2 alpha-1,3-glucosyltransferase activity"/>
    <property type="evidence" value="ECO:0007669"/>
    <property type="project" value="UniProtKB-EC"/>
</dbReference>
<evidence type="ECO:0000313" key="13">
    <source>
        <dbReference type="EMBL" id="KAH0516508.1"/>
    </source>
</evidence>
<dbReference type="AlphaFoldDB" id="A0A8J6GTE0"/>
<evidence type="ECO:0000256" key="2">
    <source>
        <dbReference type="ARBA" id="ARBA00004922"/>
    </source>
</evidence>
<evidence type="ECO:0000256" key="11">
    <source>
        <dbReference type="ARBA" id="ARBA00048950"/>
    </source>
</evidence>
<dbReference type="EC" id="2.4.1.-" evidence="12"/>
<evidence type="ECO:0000256" key="5">
    <source>
        <dbReference type="ARBA" id="ARBA00022679"/>
    </source>
</evidence>
<keyword evidence="9 12" id="KW-0472">Membrane</keyword>
<evidence type="ECO:0000256" key="7">
    <source>
        <dbReference type="ARBA" id="ARBA00022824"/>
    </source>
</evidence>
<evidence type="ECO:0000256" key="9">
    <source>
        <dbReference type="ARBA" id="ARBA00023136"/>
    </source>
</evidence>
<comment type="caution">
    <text evidence="12">Lacks conserved residue(s) required for the propagation of feature annotation.</text>
</comment>
<evidence type="ECO:0000256" key="6">
    <source>
        <dbReference type="ARBA" id="ARBA00022692"/>
    </source>
</evidence>
<dbReference type="InterPro" id="IPR004856">
    <property type="entry name" value="Glyco_trans_ALG6/ALG8"/>
</dbReference>
<reference evidence="13" key="1">
    <citation type="submission" date="2020-03" db="EMBL/GenBank/DDBJ databases">
        <title>Studies in the Genomics of Life Span.</title>
        <authorList>
            <person name="Glass D."/>
        </authorList>
    </citation>
    <scope>NUCLEOTIDE SEQUENCE</scope>
    <source>
        <strain evidence="13">LTLLF</strain>
        <tissue evidence="13">Muscle</tissue>
    </source>
</reference>
<keyword evidence="5 12" id="KW-0808">Transferase</keyword>
<name>A0A8J6GTE0_MICOH</name>
<keyword evidence="6 12" id="KW-0812">Transmembrane</keyword>
<comment type="function">
    <text evidence="10">Dolichyl pyrophosphate Man9GlcNAc2 alpha-1,3-glucosyltransferase that operates in the biosynthetic pathway of dolichol-linked oligosaccharides, the glycan precursors employed in protein asparagine (N)-glycosylation. The assembly of dolichol-linked oligosaccharides begins on the cytosolic side of the endoplasmic reticulum membrane and finishes in its lumen. The sequential addition of sugars to dolichol pyrophosphate produces dolichol-linked oligosaccharides containing fourteen sugars, including two GlcNAcs, nine mannoses and three glucoses. Once assembled, the oligosaccharide is transferred from the lipid to nascent proteins by oligosaccharyltransferases. In the lumen of the endoplasmic reticulum, adds the first glucose residue from dolichyl phosphate glucose (Dol-P-Glc) onto the lipid-linked oligosaccharide intermediate Man(9)GlcNAc(2)-PP-Dol to produce Glc(1)Man(9)GlcNAc(2)-PP-Dol. Glc(1)Man(9)GlcNAc(2)-PP-Dol is a substrate for ALG8, the following enzyme in the biosynthetic pathway.</text>
</comment>
<sequence>MRVRNISSSCVPQDKVANIWCSINVFLKIKDILPRHIQLAISMLPLLLKDDLLMPSVVTTMAFLVACATFFPVCESISEEQLQLKSFAVSVRRRLPGFTFLPRIIQYLFFSSVTTMALLTVLSVTLHPPQKLPDLFPVLVCFVSCINFMFFLVYFNIVIMWDSNNGRTRKKIN</sequence>
<evidence type="ECO:0000313" key="14">
    <source>
        <dbReference type="Proteomes" id="UP000710432"/>
    </source>
</evidence>
<feature type="transmembrane region" description="Helical" evidence="12">
    <location>
        <begin position="136"/>
        <end position="161"/>
    </location>
</feature>
<keyword evidence="8 12" id="KW-1133">Transmembrane helix</keyword>
<dbReference type="Pfam" id="PF03155">
    <property type="entry name" value="Alg6_Alg8"/>
    <property type="match status" value="1"/>
</dbReference>
<keyword evidence="4 12" id="KW-0328">Glycosyltransferase</keyword>
<feature type="transmembrane region" description="Helical" evidence="12">
    <location>
        <begin position="52"/>
        <end position="74"/>
    </location>
</feature>
<protein>
    <recommendedName>
        <fullName evidence="12">Alpha-1,3-glucosyltransferase</fullName>
        <ecNumber evidence="12">2.4.1.-</ecNumber>
    </recommendedName>
</protein>
<evidence type="ECO:0000256" key="10">
    <source>
        <dbReference type="ARBA" id="ARBA00044720"/>
    </source>
</evidence>
<dbReference type="EMBL" id="JAATJU010020165">
    <property type="protein sequence ID" value="KAH0516508.1"/>
    <property type="molecule type" value="Genomic_DNA"/>
</dbReference>
<accession>A0A8J6GTE0</accession>
<evidence type="ECO:0000256" key="4">
    <source>
        <dbReference type="ARBA" id="ARBA00022676"/>
    </source>
</evidence>
<proteinExistence type="inferred from homology"/>
<comment type="catalytic activity">
    <reaction evidence="11">
        <text>an alpha-D-Man-(1-&gt;2)-alpha-D-Man-(1-&gt;2)-alpha-D-Man-(1-&gt;3)-[alpha-D-Man-(1-&gt;2)-alpha-D-Man-(1-&gt;3)-[alpha-D-Man-(1-&gt;2)-alpha-D-Man-(1-&gt;6)]-alpha-D-Man-(1-&gt;6)]-beta-D-Man-(1-&gt;4)-beta-D-GlcNAc-(1-&gt;4)-alpha-D-GlcNAc-diphospho-di-trans,poly-cis-dolichol + a di-trans,poly-cis-dolichyl beta-D-glucosyl phosphate = an alpha-D-Glc-(1-&gt;3)-alpha-D-Man-(1-&gt;2)-alpha-D-Man-(1-&gt;2)-alpha-D-Man-(1-&gt;3)-[alpha-D-Man-(1-&gt;2)-alpha-D-Man-(1-&gt;3)-[alpha-D-Man-(1-&gt;2)-alpha-D-Man-(1-&gt;6)]-alpha-D-Man-(1-&gt;6)]-beta-D-Man-(1-&gt;4)-beta-D-GlcNAc-(1-&gt;4)-alpha-D-GlcNAc-diphospho-di-trans,poly-cis-dolichol + a di-trans,poly-cis-dolichyl phosphate + H(+)</text>
        <dbReference type="Rhea" id="RHEA:30635"/>
        <dbReference type="Rhea" id="RHEA-COMP:19498"/>
        <dbReference type="Rhea" id="RHEA-COMP:19502"/>
        <dbReference type="Rhea" id="RHEA-COMP:19520"/>
        <dbReference type="Rhea" id="RHEA-COMP:19521"/>
        <dbReference type="ChEBI" id="CHEBI:15378"/>
        <dbReference type="ChEBI" id="CHEBI:57525"/>
        <dbReference type="ChEBI" id="CHEBI:57683"/>
        <dbReference type="ChEBI" id="CHEBI:132520"/>
        <dbReference type="ChEBI" id="CHEBI:132521"/>
        <dbReference type="EC" id="2.4.1.267"/>
    </reaction>
    <physiologicalReaction direction="left-to-right" evidence="11">
        <dbReference type="Rhea" id="RHEA:30636"/>
    </physiologicalReaction>
</comment>
<dbReference type="GO" id="GO:0005789">
    <property type="term" value="C:endoplasmic reticulum membrane"/>
    <property type="evidence" value="ECO:0007669"/>
    <property type="project" value="UniProtKB-SubCell"/>
</dbReference>
<evidence type="ECO:0000256" key="12">
    <source>
        <dbReference type="RuleBase" id="RU363110"/>
    </source>
</evidence>